<dbReference type="EMBL" id="QGKX02000095">
    <property type="protein sequence ID" value="KAF3574001.1"/>
    <property type="molecule type" value="Genomic_DNA"/>
</dbReference>
<proteinExistence type="predicted"/>
<dbReference type="Proteomes" id="UP000712600">
    <property type="component" value="Unassembled WGS sequence"/>
</dbReference>
<evidence type="ECO:0000256" key="1">
    <source>
        <dbReference type="SAM" id="MobiDB-lite"/>
    </source>
</evidence>
<accession>A0A8S9RMZ1</accession>
<evidence type="ECO:0000313" key="2">
    <source>
        <dbReference type="EMBL" id="KAF3574001.1"/>
    </source>
</evidence>
<gene>
    <name evidence="2" type="ORF">F2Q69_00061797</name>
</gene>
<evidence type="ECO:0000313" key="3">
    <source>
        <dbReference type="Proteomes" id="UP000712600"/>
    </source>
</evidence>
<feature type="compositionally biased region" description="Pro residues" evidence="1">
    <location>
        <begin position="21"/>
        <end position="42"/>
    </location>
</feature>
<sequence>MLVGPNDLRMFPRFGDHPDFMIPPQPGVPPPGVRYDPPPPIGPDFGQGFEPSRRQPPRRRGDVHPDLQHFRRWLG</sequence>
<evidence type="ECO:0008006" key="4">
    <source>
        <dbReference type="Google" id="ProtNLM"/>
    </source>
</evidence>
<organism evidence="2 3">
    <name type="scientific">Brassica cretica</name>
    <name type="common">Mustard</name>
    <dbReference type="NCBI Taxonomy" id="69181"/>
    <lineage>
        <taxon>Eukaryota</taxon>
        <taxon>Viridiplantae</taxon>
        <taxon>Streptophyta</taxon>
        <taxon>Embryophyta</taxon>
        <taxon>Tracheophyta</taxon>
        <taxon>Spermatophyta</taxon>
        <taxon>Magnoliopsida</taxon>
        <taxon>eudicotyledons</taxon>
        <taxon>Gunneridae</taxon>
        <taxon>Pentapetalae</taxon>
        <taxon>rosids</taxon>
        <taxon>malvids</taxon>
        <taxon>Brassicales</taxon>
        <taxon>Brassicaceae</taxon>
        <taxon>Brassiceae</taxon>
        <taxon>Brassica</taxon>
    </lineage>
</organism>
<feature type="region of interest" description="Disordered" evidence="1">
    <location>
        <begin position="14"/>
        <end position="75"/>
    </location>
</feature>
<dbReference type="AlphaFoldDB" id="A0A8S9RMZ1"/>
<protein>
    <recommendedName>
        <fullName evidence="4">PI31 proteasome regulator C-terminal domain-containing protein</fullName>
    </recommendedName>
</protein>
<comment type="caution">
    <text evidence="2">The sequence shown here is derived from an EMBL/GenBank/DDBJ whole genome shotgun (WGS) entry which is preliminary data.</text>
</comment>
<feature type="compositionally biased region" description="Basic and acidic residues" evidence="1">
    <location>
        <begin position="59"/>
        <end position="69"/>
    </location>
</feature>
<reference evidence="2" key="1">
    <citation type="submission" date="2019-12" db="EMBL/GenBank/DDBJ databases">
        <title>Genome sequencing and annotation of Brassica cretica.</title>
        <authorList>
            <person name="Studholme D.J."/>
            <person name="Sarris P."/>
        </authorList>
    </citation>
    <scope>NUCLEOTIDE SEQUENCE</scope>
    <source>
        <strain evidence="2">PFS-109/04</strain>
        <tissue evidence="2">Leaf</tissue>
    </source>
</reference>
<name>A0A8S9RMZ1_BRACR</name>